<sequence length="94" mass="10927">MKGTYHETESKRMEIPENLGSQLLLLQLLFLPNHNFLETKRLLIIWAANKQTKAAIPSPYDSLFAIQRAQERRAIRMTRVKISAISNLFLSMRN</sequence>
<dbReference type="EMBL" id="LNRQ01000009">
    <property type="protein sequence ID" value="KZM83374.1"/>
    <property type="molecule type" value="Genomic_DNA"/>
</dbReference>
<organism evidence="1">
    <name type="scientific">Daucus carota subsp. sativus</name>
    <name type="common">Carrot</name>
    <dbReference type="NCBI Taxonomy" id="79200"/>
    <lineage>
        <taxon>Eukaryota</taxon>
        <taxon>Viridiplantae</taxon>
        <taxon>Streptophyta</taxon>
        <taxon>Embryophyta</taxon>
        <taxon>Tracheophyta</taxon>
        <taxon>Spermatophyta</taxon>
        <taxon>Magnoliopsida</taxon>
        <taxon>eudicotyledons</taxon>
        <taxon>Gunneridae</taxon>
        <taxon>Pentapetalae</taxon>
        <taxon>asterids</taxon>
        <taxon>campanulids</taxon>
        <taxon>Apiales</taxon>
        <taxon>Apiaceae</taxon>
        <taxon>Apioideae</taxon>
        <taxon>Scandiceae</taxon>
        <taxon>Daucinae</taxon>
        <taxon>Daucus</taxon>
        <taxon>Daucus sect. Daucus</taxon>
    </lineage>
</organism>
<evidence type="ECO:0000313" key="1">
    <source>
        <dbReference type="EMBL" id="KZM83374.1"/>
    </source>
</evidence>
<protein>
    <submittedName>
        <fullName evidence="1">Uncharacterized protein</fullName>
    </submittedName>
</protein>
<accession>A0A175YI48</accession>
<name>A0A175YI48_DAUCS</name>
<proteinExistence type="predicted"/>
<reference evidence="1" key="1">
    <citation type="journal article" date="2016" name="Nat. Genet.">
        <title>A high-quality carrot genome assembly provides new insights into carotenoid accumulation and asterid genome evolution.</title>
        <authorList>
            <person name="Iorizzo M."/>
            <person name="Ellison S."/>
            <person name="Senalik D."/>
            <person name="Zeng P."/>
            <person name="Satapoomin P."/>
            <person name="Huang J."/>
            <person name="Bowman M."/>
            <person name="Iovene M."/>
            <person name="Sanseverino W."/>
            <person name="Cavagnaro P."/>
            <person name="Yildiz M."/>
            <person name="Macko-Podgorni A."/>
            <person name="Moranska E."/>
            <person name="Grzebelus E."/>
            <person name="Grzebelus D."/>
            <person name="Ashrafi H."/>
            <person name="Zheng Z."/>
            <person name="Cheng S."/>
            <person name="Spooner D."/>
            <person name="Van Deynze A."/>
            <person name="Simon P."/>
        </authorList>
    </citation>
    <scope>NUCLEOTIDE SEQUENCE [LARGE SCALE GENOMIC DNA]</scope>
    <source>
        <tissue evidence="1">Leaf</tissue>
    </source>
</reference>
<gene>
    <name evidence="1" type="ORF">DCAR_030943</name>
</gene>
<dbReference type="AlphaFoldDB" id="A0A175YI48"/>
<comment type="caution">
    <text evidence="1">The sequence shown here is derived from an EMBL/GenBank/DDBJ whole genome shotgun (WGS) entry which is preliminary data.</text>
</comment>
<dbReference type="Gramene" id="KZM83374">
    <property type="protein sequence ID" value="KZM83374"/>
    <property type="gene ID" value="DCAR_030943"/>
</dbReference>